<dbReference type="PROSITE" id="PS51257">
    <property type="entry name" value="PROKAR_LIPOPROTEIN"/>
    <property type="match status" value="1"/>
</dbReference>
<protein>
    <submittedName>
        <fullName evidence="2">Uncharacterized protein</fullName>
    </submittedName>
</protein>
<reference evidence="2 3" key="1">
    <citation type="submission" date="2021-12" db="EMBL/GenBank/DDBJ databases">
        <title>Discovery of the Pendulisporaceae a myxobacterial family with distinct sporulation behavior and unique specialized metabolism.</title>
        <authorList>
            <person name="Garcia R."/>
            <person name="Popoff A."/>
            <person name="Bader C.D."/>
            <person name="Loehr J."/>
            <person name="Walesch S."/>
            <person name="Walt C."/>
            <person name="Boldt J."/>
            <person name="Bunk B."/>
            <person name="Haeckl F.J.F.P.J."/>
            <person name="Gunesch A.P."/>
            <person name="Birkelbach J."/>
            <person name="Nuebel U."/>
            <person name="Pietschmann T."/>
            <person name="Bach T."/>
            <person name="Mueller R."/>
        </authorList>
    </citation>
    <scope>NUCLEOTIDE SEQUENCE [LARGE SCALE GENOMIC DNA]</scope>
    <source>
        <strain evidence="2 3">MSr11954</strain>
    </source>
</reference>
<dbReference type="Proteomes" id="UP001370348">
    <property type="component" value="Chromosome"/>
</dbReference>
<evidence type="ECO:0000256" key="1">
    <source>
        <dbReference type="SAM" id="SignalP"/>
    </source>
</evidence>
<sequence length="363" mass="39753">MTNRSSLMMVRAALVSFSVAAAVLVGWSACLPSEPAIVAIDGGMGSLHPPDGGTEAGVLPMRKCDVNKPFLNPRRIDDNVPGDKRGARLSRDELVMYYALAKSEEGGRHRHPWHLMTAKRDAIGDTFKEGSELENIGQCYWGQEFPTITSDGMRVIFSAIAQDGASQELLYFAKRGDSPCKGGVGDPSKFGKPEKLPQSVNLYRSSLHPFLYELFDGGRELWFSSGPEGGGSLELYRMRITGDDWAADASFTERERVLTLTANDEDIAPVLSADGLEIFWAAQRGSDPDGDGIPTDIWTAQRIDSGQHFTNPRLVGELSTPLFEGPSWLSPDGCRLYYFASTDADASFRRMTDLFVAERSPSP</sequence>
<name>A0ABZ2LWE7_9BACT</name>
<feature type="signal peptide" evidence="1">
    <location>
        <begin position="1"/>
        <end position="21"/>
    </location>
</feature>
<keyword evidence="1" id="KW-0732">Signal</keyword>
<dbReference type="SUPFAM" id="SSF82171">
    <property type="entry name" value="DPP6 N-terminal domain-like"/>
    <property type="match status" value="1"/>
</dbReference>
<gene>
    <name evidence="2" type="ORF">LZC94_46430</name>
</gene>
<proteinExistence type="predicted"/>
<feature type="chain" id="PRO_5045860392" evidence="1">
    <location>
        <begin position="22"/>
        <end position="363"/>
    </location>
</feature>
<dbReference type="Gene3D" id="2.120.10.30">
    <property type="entry name" value="TolB, C-terminal domain"/>
    <property type="match status" value="1"/>
</dbReference>
<evidence type="ECO:0000313" key="2">
    <source>
        <dbReference type="EMBL" id="WXB15246.1"/>
    </source>
</evidence>
<dbReference type="EMBL" id="CP089984">
    <property type="protein sequence ID" value="WXB15246.1"/>
    <property type="molecule type" value="Genomic_DNA"/>
</dbReference>
<dbReference type="InterPro" id="IPR011042">
    <property type="entry name" value="6-blade_b-propeller_TolB-like"/>
</dbReference>
<organism evidence="2 3">
    <name type="scientific">Pendulispora albinea</name>
    <dbReference type="NCBI Taxonomy" id="2741071"/>
    <lineage>
        <taxon>Bacteria</taxon>
        <taxon>Pseudomonadati</taxon>
        <taxon>Myxococcota</taxon>
        <taxon>Myxococcia</taxon>
        <taxon>Myxococcales</taxon>
        <taxon>Sorangiineae</taxon>
        <taxon>Pendulisporaceae</taxon>
        <taxon>Pendulispora</taxon>
    </lineage>
</organism>
<keyword evidence="3" id="KW-1185">Reference proteome</keyword>
<accession>A0ABZ2LWE7</accession>
<evidence type="ECO:0000313" key="3">
    <source>
        <dbReference type="Proteomes" id="UP001370348"/>
    </source>
</evidence>
<dbReference type="RefSeq" id="WP_394824871.1">
    <property type="nucleotide sequence ID" value="NZ_CP089984.1"/>
</dbReference>